<proteinExistence type="predicted"/>
<keyword evidence="5" id="KW-1185">Reference proteome</keyword>
<reference evidence="4 5" key="1">
    <citation type="submission" date="2019-09" db="EMBL/GenBank/DDBJ databases">
        <title>Genomes of Cryomorphaceae.</title>
        <authorList>
            <person name="Bowman J.P."/>
        </authorList>
    </citation>
    <scope>NUCLEOTIDE SEQUENCE [LARGE SCALE GENOMIC DNA]</scope>
    <source>
        <strain evidence="4 5">KCTC 52047</strain>
    </source>
</reference>
<dbReference type="Pfam" id="PF18962">
    <property type="entry name" value="Por_Secre_tail"/>
    <property type="match status" value="1"/>
</dbReference>
<dbReference type="SUPFAM" id="SSF51126">
    <property type="entry name" value="Pectin lyase-like"/>
    <property type="match status" value="1"/>
</dbReference>
<evidence type="ECO:0000256" key="1">
    <source>
        <dbReference type="ARBA" id="ARBA00022729"/>
    </source>
</evidence>
<keyword evidence="1 2" id="KW-0732">Signal</keyword>
<feature type="signal peptide" evidence="2">
    <location>
        <begin position="1"/>
        <end position="19"/>
    </location>
</feature>
<gene>
    <name evidence="4" type="ORF">F3059_07890</name>
</gene>
<dbReference type="RefSeq" id="WP_151167973.1">
    <property type="nucleotide sequence ID" value="NZ_WACR01000006.1"/>
</dbReference>
<dbReference type="OrthoDB" id="8901262at2"/>
<comment type="caution">
    <text evidence="4">The sequence shown here is derived from an EMBL/GenBank/DDBJ whole genome shotgun (WGS) entry which is preliminary data.</text>
</comment>
<name>A0A6N6M6J6_9FLAO</name>
<evidence type="ECO:0000259" key="3">
    <source>
        <dbReference type="Pfam" id="PF18962"/>
    </source>
</evidence>
<evidence type="ECO:0000313" key="5">
    <source>
        <dbReference type="Proteomes" id="UP000435357"/>
    </source>
</evidence>
<dbReference type="AlphaFoldDB" id="A0A6N6M6J6"/>
<dbReference type="NCBIfam" id="TIGR04183">
    <property type="entry name" value="Por_Secre_tail"/>
    <property type="match status" value="1"/>
</dbReference>
<evidence type="ECO:0000313" key="4">
    <source>
        <dbReference type="EMBL" id="KAB1063949.1"/>
    </source>
</evidence>
<dbReference type="Gene3D" id="2.160.20.10">
    <property type="entry name" value="Single-stranded right-handed beta-helix, Pectin lyase-like"/>
    <property type="match status" value="1"/>
</dbReference>
<feature type="domain" description="Secretion system C-terminal sorting" evidence="3">
    <location>
        <begin position="489"/>
        <end position="555"/>
    </location>
</feature>
<organism evidence="4 5">
    <name type="scientific">Salibacter halophilus</name>
    <dbReference type="NCBI Taxonomy" id="1803916"/>
    <lineage>
        <taxon>Bacteria</taxon>
        <taxon>Pseudomonadati</taxon>
        <taxon>Bacteroidota</taxon>
        <taxon>Flavobacteriia</taxon>
        <taxon>Flavobacteriales</taxon>
        <taxon>Salibacteraceae</taxon>
        <taxon>Salibacter</taxon>
    </lineage>
</organism>
<evidence type="ECO:0000256" key="2">
    <source>
        <dbReference type="SAM" id="SignalP"/>
    </source>
</evidence>
<sequence>MKKTLLGIVLSFMTLSSFSAVIYVNANASGSNDGTTWSNAYSDLHDAISNAASFDTICVAAGTYYPQADMSGDTNPTDPREKQFRINAKTITLLGGYEGNETDLENRDHESNPVILSGNIGSSTDKTDNCYQVLVLRDADSSLIDGITVEECYTSSSDPFGGDGLFITSTIGVKVLNTTIQNNETASNGGSSFSNSSIEFRGCVFRNNTASEGGAFYASYCDMKIYNTQFSFNQSASYGGAVTLNNILANGKHVLSNCLFNNNKSFSTQYGGAAIHSYNISEPVLIINSTFANNYSRAGVGCSINSNIVDYDIHNSVFWTTNSNTHIHKINSNSVITKSNCIEQGVDSYPQFADSANHDFKLVAGSAGIDAGDTAGISDHIPNKDLNGIDRFNGTIDLGPFELCSTQADASTSVSGTTITANQNNAQYQWIDCSDNSPISGETGQSFTATQSGSYACEITYGCTTVTTSCEQITITGISDELENNSVSIYPNPTKDEVFISTDKTVKRAEIFSITGSRVLSIEGNVSRIDLQPLPEGAYILRLNFEGAVVTKKLIKK</sequence>
<protein>
    <submittedName>
        <fullName evidence="4">T9SS type A sorting domain-containing protein</fullName>
    </submittedName>
</protein>
<dbReference type="InterPro" id="IPR011050">
    <property type="entry name" value="Pectin_lyase_fold/virulence"/>
</dbReference>
<accession>A0A6N6M6J6</accession>
<dbReference type="EMBL" id="WACR01000006">
    <property type="protein sequence ID" value="KAB1063949.1"/>
    <property type="molecule type" value="Genomic_DNA"/>
</dbReference>
<dbReference type="Proteomes" id="UP000435357">
    <property type="component" value="Unassembled WGS sequence"/>
</dbReference>
<feature type="chain" id="PRO_5026735108" evidence="2">
    <location>
        <begin position="20"/>
        <end position="557"/>
    </location>
</feature>
<dbReference type="InterPro" id="IPR012334">
    <property type="entry name" value="Pectin_lyas_fold"/>
</dbReference>
<dbReference type="InterPro" id="IPR026444">
    <property type="entry name" value="Secre_tail"/>
</dbReference>